<sequence length="89" mass="10216">MKILIGLVIAVVGSALSTVLIRYENRQVFLEVRDAEILRDRLNDEWGKLQLEQATWSLHSLIAFEARQKLGMVPPDRQDTVVLRLESSR</sequence>
<proteinExistence type="inferred from homology"/>
<comment type="subcellular location">
    <subcellularLocation>
        <location evidence="1">Cell membrane</location>
        <topology evidence="1">Single-pass type II membrane protein</topology>
    </subcellularLocation>
</comment>
<dbReference type="InterPro" id="IPR011922">
    <property type="entry name" value="Cell_div_FtsL"/>
</dbReference>
<evidence type="ECO:0000256" key="3">
    <source>
        <dbReference type="ARBA" id="ARBA00022618"/>
    </source>
</evidence>
<keyword evidence="3 8" id="KW-0132">Cell division</keyword>
<evidence type="ECO:0000256" key="2">
    <source>
        <dbReference type="ARBA" id="ARBA00022475"/>
    </source>
</evidence>
<accession>A0A160TRR5</accession>
<dbReference type="GO" id="GO:0032153">
    <property type="term" value="C:cell division site"/>
    <property type="evidence" value="ECO:0007669"/>
    <property type="project" value="TreeGrafter"/>
</dbReference>
<evidence type="ECO:0000256" key="4">
    <source>
        <dbReference type="ARBA" id="ARBA00022692"/>
    </source>
</evidence>
<keyword evidence="2" id="KW-1003">Cell membrane</keyword>
<dbReference type="GO" id="GO:0005886">
    <property type="term" value="C:plasma membrane"/>
    <property type="evidence" value="ECO:0007669"/>
    <property type="project" value="UniProtKB-SubCell"/>
</dbReference>
<dbReference type="Pfam" id="PF04999">
    <property type="entry name" value="FtsL"/>
    <property type="match status" value="1"/>
</dbReference>
<keyword evidence="5" id="KW-1133">Transmembrane helix</keyword>
<dbReference type="EMBL" id="CZRL01000064">
    <property type="protein sequence ID" value="CUS51701.1"/>
    <property type="molecule type" value="Genomic_DNA"/>
</dbReference>
<dbReference type="AlphaFoldDB" id="A0A160TRR5"/>
<evidence type="ECO:0000256" key="7">
    <source>
        <dbReference type="ARBA" id="ARBA00023306"/>
    </source>
</evidence>
<dbReference type="GO" id="GO:0043093">
    <property type="term" value="P:FtsZ-dependent cytokinesis"/>
    <property type="evidence" value="ECO:0007669"/>
    <property type="project" value="TreeGrafter"/>
</dbReference>
<name>A0A160TRR5_9ZZZZ</name>
<reference evidence="8" key="1">
    <citation type="submission" date="2015-10" db="EMBL/GenBank/DDBJ databases">
        <authorList>
            <person name="Gilbert D.G."/>
        </authorList>
    </citation>
    <scope>NUCLEOTIDE SEQUENCE</scope>
</reference>
<protein>
    <submittedName>
        <fullName evidence="8">Cell division protein FtsL</fullName>
    </submittedName>
</protein>
<evidence type="ECO:0000256" key="1">
    <source>
        <dbReference type="ARBA" id="ARBA00004401"/>
    </source>
</evidence>
<dbReference type="PANTHER" id="PTHR37479:SF1">
    <property type="entry name" value="CELL DIVISION PROTEIN FTSL"/>
    <property type="match status" value="1"/>
</dbReference>
<organism evidence="8">
    <name type="scientific">hydrothermal vent metagenome</name>
    <dbReference type="NCBI Taxonomy" id="652676"/>
    <lineage>
        <taxon>unclassified sequences</taxon>
        <taxon>metagenomes</taxon>
        <taxon>ecological metagenomes</taxon>
    </lineage>
</organism>
<evidence type="ECO:0000313" key="8">
    <source>
        <dbReference type="EMBL" id="CUS51701.1"/>
    </source>
</evidence>
<dbReference type="PANTHER" id="PTHR37479">
    <property type="entry name" value="CELL DIVISION PROTEIN FTSL"/>
    <property type="match status" value="1"/>
</dbReference>
<keyword evidence="7" id="KW-0131">Cell cycle</keyword>
<keyword evidence="4" id="KW-0812">Transmembrane</keyword>
<dbReference type="NCBIfam" id="TIGR02209">
    <property type="entry name" value="ftsL_broad"/>
    <property type="match status" value="1"/>
</dbReference>
<dbReference type="HAMAP" id="MF_00910">
    <property type="entry name" value="FtsL"/>
    <property type="match status" value="1"/>
</dbReference>
<keyword evidence="6" id="KW-0472">Membrane</keyword>
<evidence type="ECO:0000256" key="5">
    <source>
        <dbReference type="ARBA" id="ARBA00022989"/>
    </source>
</evidence>
<evidence type="ECO:0000256" key="6">
    <source>
        <dbReference type="ARBA" id="ARBA00023136"/>
    </source>
</evidence>
<gene>
    <name evidence="8" type="ORF">MGWOODY_XGa2425</name>
</gene>